<evidence type="ECO:0000256" key="8">
    <source>
        <dbReference type="SAM" id="SignalP"/>
    </source>
</evidence>
<dbReference type="GO" id="GO:0016020">
    <property type="term" value="C:membrane"/>
    <property type="evidence" value="ECO:0007669"/>
    <property type="project" value="UniProtKB-SubCell"/>
</dbReference>
<dbReference type="AlphaFoldDB" id="A0A540V359"/>
<evidence type="ECO:0000256" key="2">
    <source>
        <dbReference type="ARBA" id="ARBA00022729"/>
    </source>
</evidence>
<keyword evidence="3" id="KW-0472">Membrane</keyword>
<evidence type="ECO:0000256" key="1">
    <source>
        <dbReference type="ARBA" id="ARBA00004635"/>
    </source>
</evidence>
<dbReference type="Gene3D" id="3.40.190.10">
    <property type="entry name" value="Periplasmic binding protein-like II"/>
    <property type="match status" value="2"/>
</dbReference>
<dbReference type="EMBL" id="VIGD01000006">
    <property type="protein sequence ID" value="TQE91180.1"/>
    <property type="molecule type" value="Genomic_DNA"/>
</dbReference>
<keyword evidence="10" id="KW-1185">Reference proteome</keyword>
<evidence type="ECO:0000256" key="6">
    <source>
        <dbReference type="PIRNR" id="PIRNR002854"/>
    </source>
</evidence>
<dbReference type="PANTHER" id="PTHR30429:SF0">
    <property type="entry name" value="METHIONINE-BINDING LIPOPROTEIN METQ"/>
    <property type="match status" value="1"/>
</dbReference>
<reference evidence="9 10" key="1">
    <citation type="submission" date="2019-06" db="EMBL/GenBank/DDBJ databases">
        <title>Genome sequence of Ureibacillus terrenus.</title>
        <authorList>
            <person name="Maclea K.S."/>
            <person name="Simoes M."/>
        </authorList>
    </citation>
    <scope>NUCLEOTIDE SEQUENCE [LARGE SCALE GENOMIC DNA]</scope>
    <source>
        <strain evidence="9 10">ATCC BAA-384</strain>
    </source>
</reference>
<dbReference type="RefSeq" id="WP_141601831.1">
    <property type="nucleotide sequence ID" value="NZ_JARMSB010000046.1"/>
</dbReference>
<feature type="lipid moiety-binding region" description="S-diacylglycerol cysteine" evidence="7">
    <location>
        <position position="21"/>
    </location>
</feature>
<comment type="similarity">
    <text evidence="6">Belongs to the nlpA lipoprotein family.</text>
</comment>
<organism evidence="9 10">
    <name type="scientific">Ureibacillus terrenus</name>
    <dbReference type="NCBI Taxonomy" id="118246"/>
    <lineage>
        <taxon>Bacteria</taxon>
        <taxon>Bacillati</taxon>
        <taxon>Bacillota</taxon>
        <taxon>Bacilli</taxon>
        <taxon>Bacillales</taxon>
        <taxon>Caryophanaceae</taxon>
        <taxon>Ureibacillus</taxon>
    </lineage>
</organism>
<keyword evidence="2 8" id="KW-0732">Signal</keyword>
<proteinExistence type="inferred from homology"/>
<evidence type="ECO:0000256" key="3">
    <source>
        <dbReference type="ARBA" id="ARBA00023136"/>
    </source>
</evidence>
<sequence>MRKNWYFILVSVLTLIILAACSNGEASNGNENAKNDPSKKEVTVLKVGASSVPHAEILEHLAPDLEKEGIKLQIEVFNDGVRTNQATAEGQLDFNYFQHTPYLNQAIKQSGLELVSVGGVHIEPFGVYSKKYKSIDELPQGAKVAIPQDVVNFSRALELFASNGIIELDPNKEGNYTVEDIIKNDKKIEFIGVDGPLLNRALEDVDAAAINTNYALEGGLNPKEDALIIEGPDSPYVNIVVTAKGRENDENIKTVVKWLTSEKARKYIESKYDGAVVPAF</sequence>
<feature type="signal peptide" evidence="8">
    <location>
        <begin position="1"/>
        <end position="19"/>
    </location>
</feature>
<dbReference type="Proteomes" id="UP000315753">
    <property type="component" value="Unassembled WGS sequence"/>
</dbReference>
<gene>
    <name evidence="9" type="ORF">FKZ59_05900</name>
</gene>
<name>A0A540V359_9BACL</name>
<evidence type="ECO:0000256" key="4">
    <source>
        <dbReference type="ARBA" id="ARBA00023139"/>
    </source>
</evidence>
<evidence type="ECO:0000256" key="5">
    <source>
        <dbReference type="ARBA" id="ARBA00023288"/>
    </source>
</evidence>
<comment type="subcellular location">
    <subcellularLocation>
        <location evidence="1">Membrane</location>
        <topology evidence="1">Lipid-anchor</topology>
    </subcellularLocation>
</comment>
<dbReference type="PANTHER" id="PTHR30429">
    <property type="entry name" value="D-METHIONINE-BINDING LIPOPROTEIN METQ"/>
    <property type="match status" value="1"/>
</dbReference>
<protein>
    <recommendedName>
        <fullName evidence="6">Lipoprotein</fullName>
    </recommendedName>
</protein>
<feature type="chain" id="PRO_5038773021" description="Lipoprotein" evidence="8">
    <location>
        <begin position="20"/>
        <end position="280"/>
    </location>
</feature>
<dbReference type="PIRSF" id="PIRSF002854">
    <property type="entry name" value="MetQ"/>
    <property type="match status" value="1"/>
</dbReference>
<evidence type="ECO:0000313" key="10">
    <source>
        <dbReference type="Proteomes" id="UP000315753"/>
    </source>
</evidence>
<dbReference type="SUPFAM" id="SSF53850">
    <property type="entry name" value="Periplasmic binding protein-like II"/>
    <property type="match status" value="1"/>
</dbReference>
<comment type="caution">
    <text evidence="9">The sequence shown here is derived from an EMBL/GenBank/DDBJ whole genome shotgun (WGS) entry which is preliminary data.</text>
</comment>
<keyword evidence="4" id="KW-0564">Palmitate</keyword>
<dbReference type="InterPro" id="IPR004872">
    <property type="entry name" value="Lipoprotein_NlpA"/>
</dbReference>
<dbReference type="CDD" id="cd13597">
    <property type="entry name" value="PBP2_lipoprotein_Tp32"/>
    <property type="match status" value="1"/>
</dbReference>
<evidence type="ECO:0000313" key="9">
    <source>
        <dbReference type="EMBL" id="TQE91180.1"/>
    </source>
</evidence>
<accession>A0A540V359</accession>
<keyword evidence="5 6" id="KW-0449">Lipoprotein</keyword>
<dbReference type="PROSITE" id="PS51257">
    <property type="entry name" value="PROKAR_LIPOPROTEIN"/>
    <property type="match status" value="1"/>
</dbReference>
<dbReference type="Pfam" id="PF03180">
    <property type="entry name" value="Lipoprotein_9"/>
    <property type="match status" value="1"/>
</dbReference>
<evidence type="ECO:0000256" key="7">
    <source>
        <dbReference type="PIRSR" id="PIRSR002854-1"/>
    </source>
</evidence>
<dbReference type="OrthoDB" id="9812878at2"/>